<comment type="caution">
    <text evidence="2">The sequence shown here is derived from an EMBL/GenBank/DDBJ whole genome shotgun (WGS) entry which is preliminary data.</text>
</comment>
<reference evidence="2 3" key="1">
    <citation type="journal article" date="2011" name="Stand. Genomic Sci.">
        <title>High quality draft genome sequence of Segniliparus rugosus CDC 945(T)= (ATCC BAA-974(T)).</title>
        <authorList>
            <person name="Earl A.M."/>
            <person name="Desjardins C.A."/>
            <person name="Fitzgerald M.G."/>
            <person name="Arachchi H.M."/>
            <person name="Zeng Q."/>
            <person name="Mehta T."/>
            <person name="Griggs A."/>
            <person name="Birren B.W."/>
            <person name="Toney N.C."/>
            <person name="Carr J."/>
            <person name="Posey J."/>
            <person name="Butler W.R."/>
        </authorList>
    </citation>
    <scope>NUCLEOTIDE SEQUENCE [LARGE SCALE GENOMIC DNA]</scope>
    <source>
        <strain evidence="3">ATCC BAA-974 / DSM 45345 / CCUG 50838 / CIP 108380 / JCM 13579 / CDC 945</strain>
    </source>
</reference>
<dbReference type="AlphaFoldDB" id="E5XTB0"/>
<evidence type="ECO:0000259" key="1">
    <source>
        <dbReference type="Pfam" id="PF24837"/>
    </source>
</evidence>
<evidence type="ECO:0000313" key="2">
    <source>
        <dbReference type="EMBL" id="EFV12441.2"/>
    </source>
</evidence>
<keyword evidence="3" id="KW-1185">Reference proteome</keyword>
<dbReference type="EMBL" id="ACZI02000002">
    <property type="protein sequence ID" value="EFV12441.2"/>
    <property type="molecule type" value="Genomic_DNA"/>
</dbReference>
<dbReference type="InterPro" id="IPR056303">
    <property type="entry name" value="AMIN-like"/>
</dbReference>
<feature type="domain" description="AMIN-like" evidence="1">
    <location>
        <begin position="3"/>
        <end position="77"/>
    </location>
</feature>
<accession>E5XTB0</accession>
<gene>
    <name evidence="2" type="ORF">HMPREF9336_02732</name>
</gene>
<dbReference type="Proteomes" id="UP000004816">
    <property type="component" value="Unassembled WGS sequence"/>
</dbReference>
<proteinExistence type="predicted"/>
<dbReference type="Pfam" id="PF24837">
    <property type="entry name" value="AMIN-like"/>
    <property type="match status" value="1"/>
</dbReference>
<organism evidence="2 3">
    <name type="scientific">Segniliparus rugosus (strain ATCC BAA-974 / DSM 45345 / CCUG 50838 / CIP 108380 / JCM 13579 / CDC 945)</name>
    <dbReference type="NCBI Taxonomy" id="679197"/>
    <lineage>
        <taxon>Bacteria</taxon>
        <taxon>Bacillati</taxon>
        <taxon>Actinomycetota</taxon>
        <taxon>Actinomycetes</taxon>
        <taxon>Mycobacteriales</taxon>
        <taxon>Segniliparaceae</taxon>
        <taxon>Segniliparus</taxon>
    </lineage>
</organism>
<dbReference type="OrthoDB" id="3393679at2"/>
<sequence length="77" mass="8400">MYGSALVDVLFKGIAWTAGIRYPERNGPVLDLPLVKEVAHGELFEGHEGFGIGLGEKRCPSVAELTDPPRLVLDFPH</sequence>
<dbReference type="HOGENOM" id="CLU_2636026_0_0_11"/>
<evidence type="ECO:0000313" key="3">
    <source>
        <dbReference type="Proteomes" id="UP000004816"/>
    </source>
</evidence>
<name>E5XTB0_SEGRC</name>
<protein>
    <recommendedName>
        <fullName evidence="1">AMIN-like domain-containing protein</fullName>
    </recommendedName>
</protein>